<name>A0A7N0UNC4_KALFE</name>
<dbReference type="EnsemblPlants" id="Kaladp0074s0046.1.v1.1">
    <property type="protein sequence ID" value="Kaladp0074s0046.1.v1.1.CDS.1"/>
    <property type="gene ID" value="Kaladp0074s0046.v1.1"/>
</dbReference>
<dbReference type="InterPro" id="IPR004265">
    <property type="entry name" value="Dirigent"/>
</dbReference>
<protein>
    <recommendedName>
        <fullName evidence="4">Dirigent protein</fullName>
    </recommendedName>
</protein>
<keyword evidence="6" id="KW-1185">Reference proteome</keyword>
<comment type="subcellular location">
    <subcellularLocation>
        <location evidence="4">Secreted</location>
        <location evidence="4">Extracellular space</location>
        <location evidence="4">Apoplast</location>
    </subcellularLocation>
</comment>
<evidence type="ECO:0000313" key="5">
    <source>
        <dbReference type="EnsemblPlants" id="Kaladp0074s0046.1.v1.1.CDS.1"/>
    </source>
</evidence>
<dbReference type="GO" id="GO:0009699">
    <property type="term" value="P:phenylpropanoid biosynthetic process"/>
    <property type="evidence" value="ECO:0007669"/>
    <property type="project" value="UniProtKB-ARBA"/>
</dbReference>
<dbReference type="OMA" id="YEEREMP"/>
<evidence type="ECO:0000256" key="2">
    <source>
        <dbReference type="ARBA" id="ARBA00011738"/>
    </source>
</evidence>
<feature type="signal peptide" evidence="4">
    <location>
        <begin position="1"/>
        <end position="23"/>
    </location>
</feature>
<dbReference type="PANTHER" id="PTHR21495">
    <property type="entry name" value="NUCLEOPORIN-RELATED"/>
    <property type="match status" value="1"/>
</dbReference>
<sequence length="186" mass="20643">MAFTSITTATFIFLLLLLASTHASNEVENNEPMLTDMGMGRQKLTRFRVYWHDTVSGSNPTSIQIVPPPLKSGFGQVRMIDNLLTTGPELSSKTVGRAQGFYALASLGDISLFMSMNFEFVGGKYNGSTITVQGRNPVFDKVREMPVIGGSGLFRFARGYVEARTQWFDLKTGDACVEYNVYVLHY</sequence>
<comment type="function">
    <text evidence="4">Dirigent proteins impart stereoselectivity on the phenoxy radical-coupling reaction, yielding optically active lignans from two molecules of coniferyl alcohol in the biosynthesis of lignans, flavonolignans, and alkaloids and thus plays a central role in plant secondary metabolism.</text>
</comment>
<reference evidence="5" key="1">
    <citation type="submission" date="2021-01" db="UniProtKB">
        <authorList>
            <consortium name="EnsemblPlants"/>
        </authorList>
    </citation>
    <scope>IDENTIFICATION</scope>
</reference>
<dbReference type="Gramene" id="Kaladp0074s0046.1.v1.1">
    <property type="protein sequence ID" value="Kaladp0074s0046.1.v1.1.CDS.1"/>
    <property type="gene ID" value="Kaladp0074s0046.v1.1"/>
</dbReference>
<evidence type="ECO:0000256" key="4">
    <source>
        <dbReference type="RuleBase" id="RU363099"/>
    </source>
</evidence>
<comment type="subunit">
    <text evidence="2 4">Homodimer.</text>
</comment>
<dbReference type="Proteomes" id="UP000594263">
    <property type="component" value="Unplaced"/>
</dbReference>
<dbReference type="AlphaFoldDB" id="A0A7N0UNC4"/>
<dbReference type="InterPro" id="IPR044859">
    <property type="entry name" value="Allene_oxi_cyc_Dirigent"/>
</dbReference>
<proteinExistence type="inferred from homology"/>
<dbReference type="GO" id="GO:0048046">
    <property type="term" value="C:apoplast"/>
    <property type="evidence" value="ECO:0007669"/>
    <property type="project" value="UniProtKB-SubCell"/>
</dbReference>
<comment type="similarity">
    <text evidence="1 4">Belongs to the plant dirigent protein family.</text>
</comment>
<dbReference type="Pfam" id="PF03018">
    <property type="entry name" value="Dirigent"/>
    <property type="match status" value="1"/>
</dbReference>
<keyword evidence="4" id="KW-0732">Signal</keyword>
<dbReference type="Gene3D" id="2.40.480.10">
    <property type="entry name" value="Allene oxide cyclase-like"/>
    <property type="match status" value="1"/>
</dbReference>
<accession>A0A7N0UNC4</accession>
<evidence type="ECO:0000256" key="1">
    <source>
        <dbReference type="ARBA" id="ARBA00010746"/>
    </source>
</evidence>
<feature type="chain" id="PRO_5029950873" description="Dirigent protein" evidence="4">
    <location>
        <begin position="24"/>
        <end position="186"/>
    </location>
</feature>
<evidence type="ECO:0000256" key="3">
    <source>
        <dbReference type="ARBA" id="ARBA00022525"/>
    </source>
</evidence>
<organism evidence="5 6">
    <name type="scientific">Kalanchoe fedtschenkoi</name>
    <name type="common">Lavender scallops</name>
    <name type="synonym">South American air plant</name>
    <dbReference type="NCBI Taxonomy" id="63787"/>
    <lineage>
        <taxon>Eukaryota</taxon>
        <taxon>Viridiplantae</taxon>
        <taxon>Streptophyta</taxon>
        <taxon>Embryophyta</taxon>
        <taxon>Tracheophyta</taxon>
        <taxon>Spermatophyta</taxon>
        <taxon>Magnoliopsida</taxon>
        <taxon>eudicotyledons</taxon>
        <taxon>Gunneridae</taxon>
        <taxon>Pentapetalae</taxon>
        <taxon>Saxifragales</taxon>
        <taxon>Crassulaceae</taxon>
        <taxon>Kalanchoe</taxon>
    </lineage>
</organism>
<keyword evidence="3 4" id="KW-0964">Secreted</keyword>
<keyword evidence="4" id="KW-0052">Apoplast</keyword>
<evidence type="ECO:0000313" key="6">
    <source>
        <dbReference type="Proteomes" id="UP000594263"/>
    </source>
</evidence>